<evidence type="ECO:0000256" key="1">
    <source>
        <dbReference type="SAM" id="Phobius"/>
    </source>
</evidence>
<keyword evidence="1" id="KW-0812">Transmembrane</keyword>
<protein>
    <recommendedName>
        <fullName evidence="4">Transmembrane protein</fullName>
    </recommendedName>
</protein>
<organism evidence="2 3">
    <name type="scientific">Spiroplasma platyhelix PALS-1</name>
    <dbReference type="NCBI Taxonomy" id="1276218"/>
    <lineage>
        <taxon>Bacteria</taxon>
        <taxon>Bacillati</taxon>
        <taxon>Mycoplasmatota</taxon>
        <taxon>Mollicutes</taxon>
        <taxon>Entomoplasmatales</taxon>
        <taxon>Spiroplasmataceae</taxon>
        <taxon>Spiroplasma</taxon>
    </lineage>
</organism>
<keyword evidence="1" id="KW-1133">Transmembrane helix</keyword>
<dbReference type="InterPro" id="IPR036259">
    <property type="entry name" value="MFS_trans_sf"/>
</dbReference>
<dbReference type="RefSeq" id="WP_168105101.1">
    <property type="nucleotide sequence ID" value="NZ_CP051215.1"/>
</dbReference>
<evidence type="ECO:0000313" key="3">
    <source>
        <dbReference type="Proteomes" id="UP000584587"/>
    </source>
</evidence>
<reference evidence="2 3" key="1">
    <citation type="submission" date="2020-04" db="EMBL/GenBank/DDBJ databases">
        <title>Complete genome sequence of Spiroplasma platyhelix ATCC 51748, an insect isolate.</title>
        <authorList>
            <person name="Green E.A."/>
            <person name="Klassen J.L."/>
        </authorList>
    </citation>
    <scope>NUCLEOTIDE SEQUENCE [LARGE SCALE GENOMIC DNA]</scope>
    <source>
        <strain evidence="2 3">PALS-1</strain>
    </source>
</reference>
<keyword evidence="1" id="KW-0472">Membrane</keyword>
<proteinExistence type="predicted"/>
<name>A0A846TSZ1_9MOLU</name>
<gene>
    <name evidence="2" type="ORF">HER12_02505</name>
</gene>
<dbReference type="AlphaFoldDB" id="A0A846TSZ1"/>
<dbReference type="EMBL" id="JAAVVK010000002">
    <property type="protein sequence ID" value="NKE38625.1"/>
    <property type="molecule type" value="Genomic_DNA"/>
</dbReference>
<sequence>MDKQNKQIEYQKEREEYAPHVEKVDPAFKKLRQGKIMLFFAPIVHLGACAVFLILLVIGLLAKDKLGFTLNSTQSALAFSYIGASVLVDLLLFMFPAKKANKKSQFRIMAILTLILSTLILSGSFIFWGIPTLLFYSVITLIVWVFEVIAAIYLMLVVEALPN</sequence>
<feature type="transmembrane region" description="Helical" evidence="1">
    <location>
        <begin position="108"/>
        <end position="128"/>
    </location>
</feature>
<dbReference type="SUPFAM" id="SSF103473">
    <property type="entry name" value="MFS general substrate transporter"/>
    <property type="match status" value="1"/>
</dbReference>
<dbReference type="Proteomes" id="UP000584587">
    <property type="component" value="Unassembled WGS sequence"/>
</dbReference>
<keyword evidence="3" id="KW-1185">Reference proteome</keyword>
<feature type="transmembrane region" description="Helical" evidence="1">
    <location>
        <begin position="134"/>
        <end position="158"/>
    </location>
</feature>
<feature type="transmembrane region" description="Helical" evidence="1">
    <location>
        <begin position="36"/>
        <end position="62"/>
    </location>
</feature>
<accession>A0A846TSZ1</accession>
<feature type="transmembrane region" description="Helical" evidence="1">
    <location>
        <begin position="74"/>
        <end position="96"/>
    </location>
</feature>
<evidence type="ECO:0008006" key="4">
    <source>
        <dbReference type="Google" id="ProtNLM"/>
    </source>
</evidence>
<evidence type="ECO:0000313" key="2">
    <source>
        <dbReference type="EMBL" id="NKE38625.1"/>
    </source>
</evidence>
<comment type="caution">
    <text evidence="2">The sequence shown here is derived from an EMBL/GenBank/DDBJ whole genome shotgun (WGS) entry which is preliminary data.</text>
</comment>